<evidence type="ECO:0000256" key="1">
    <source>
        <dbReference type="SAM" id="MobiDB-lite"/>
    </source>
</evidence>
<name>A0AA35M5Q4_9HYPO</name>
<accession>A0AA35M5Q4</accession>
<sequence length="440" mass="49240">MGKDEELPQTPSEWAECIRTLRHLVAHVSPYKLSLDGVKRLASASVLEFDDWLLLRILTVQIRKQNPTPSLILGSNVGPTIEKECLQYLQQQRWWPAIQSGSDEPEDWYEMALWKEADLEIAARDEAIQYESPEYDLENLFAYKVCVEPASGSSPAFTPEPESRPRPAAVAGQSSRRESDITSAQTAEAFGFEVHPVSPVGGSNYSPGKVSVSSMSHRLARRPPDEALVNGAIIDLLRGISMKHPVIKKKYKWSIIHQTFHVFQQRETKEKVMTSQTDGCLQVVKKGHLLEACPTLAIVEAKPVRRKMKEIPIAMQEGAEMAAWISTKSLRGLLPGSDPNEIMRRVLISQDFDEICVTVAEYDKEYVDYITNGFKSAEMNSTQGSPTAFVQSRQKRPQQQPQQGRAKRHKGHGEGDDGDENDDDESSCDKSSEEESDDGL</sequence>
<organism evidence="2 3">
    <name type="scientific">Clonostachys chloroleuca</name>
    <dbReference type="NCBI Taxonomy" id="1926264"/>
    <lineage>
        <taxon>Eukaryota</taxon>
        <taxon>Fungi</taxon>
        <taxon>Dikarya</taxon>
        <taxon>Ascomycota</taxon>
        <taxon>Pezizomycotina</taxon>
        <taxon>Sordariomycetes</taxon>
        <taxon>Hypocreomycetidae</taxon>
        <taxon>Hypocreales</taxon>
        <taxon>Bionectriaceae</taxon>
        <taxon>Clonostachys</taxon>
    </lineage>
</organism>
<feature type="compositionally biased region" description="Polar residues" evidence="1">
    <location>
        <begin position="378"/>
        <end position="390"/>
    </location>
</feature>
<feature type="compositionally biased region" description="Acidic residues" evidence="1">
    <location>
        <begin position="416"/>
        <end position="426"/>
    </location>
</feature>
<proteinExistence type="predicted"/>
<dbReference type="Proteomes" id="UP001160390">
    <property type="component" value="Unassembled WGS sequence"/>
</dbReference>
<feature type="region of interest" description="Disordered" evidence="1">
    <location>
        <begin position="153"/>
        <end position="182"/>
    </location>
</feature>
<evidence type="ECO:0000313" key="2">
    <source>
        <dbReference type="EMBL" id="CAI6090635.1"/>
    </source>
</evidence>
<dbReference type="AlphaFoldDB" id="A0AA35M5Q4"/>
<dbReference type="EMBL" id="CABFNP030001029">
    <property type="protein sequence ID" value="CAI6090635.1"/>
    <property type="molecule type" value="Genomic_DNA"/>
</dbReference>
<gene>
    <name evidence="2" type="ORF">CCHLO57077_00014952</name>
</gene>
<reference evidence="2" key="1">
    <citation type="submission" date="2023-01" db="EMBL/GenBank/DDBJ databases">
        <authorList>
            <person name="Piombo E."/>
        </authorList>
    </citation>
    <scope>NUCLEOTIDE SEQUENCE</scope>
</reference>
<protein>
    <submittedName>
        <fullName evidence="2">Uncharacterized protein</fullName>
    </submittedName>
</protein>
<evidence type="ECO:0000313" key="3">
    <source>
        <dbReference type="Proteomes" id="UP001160390"/>
    </source>
</evidence>
<comment type="caution">
    <text evidence="2">The sequence shown here is derived from an EMBL/GenBank/DDBJ whole genome shotgun (WGS) entry which is preliminary data.</text>
</comment>
<feature type="region of interest" description="Disordered" evidence="1">
    <location>
        <begin position="377"/>
        <end position="440"/>
    </location>
</feature>
<keyword evidence="3" id="KW-1185">Reference proteome</keyword>